<dbReference type="InterPro" id="IPR023753">
    <property type="entry name" value="FAD/NAD-binding_dom"/>
</dbReference>
<keyword evidence="2 7" id="KW-0285">Flavoprotein</keyword>
<dbReference type="PRINTS" id="PR00368">
    <property type="entry name" value="FADPNR"/>
</dbReference>
<dbReference type="KEGG" id="sfu:Sfum_1709"/>
<dbReference type="PRINTS" id="PR00469">
    <property type="entry name" value="PNDRDTASEII"/>
</dbReference>
<keyword evidence="11" id="KW-1185">Reference proteome</keyword>
<dbReference type="EMBL" id="CP000478">
    <property type="protein sequence ID" value="ABK17396.1"/>
    <property type="molecule type" value="Genomic_DNA"/>
</dbReference>
<dbReference type="PANTHER" id="PTHR48105">
    <property type="entry name" value="THIOREDOXIN REDUCTASE 1-RELATED-RELATED"/>
    <property type="match status" value="1"/>
</dbReference>
<gene>
    <name evidence="10" type="ordered locus">Sfum_1709</name>
</gene>
<comment type="similarity">
    <text evidence="1 7">Belongs to the class-II pyridine nucleotide-disulfide oxidoreductase family.</text>
</comment>
<evidence type="ECO:0000256" key="2">
    <source>
        <dbReference type="ARBA" id="ARBA00022630"/>
    </source>
</evidence>
<dbReference type="NCBIfam" id="TIGR01292">
    <property type="entry name" value="TRX_reduct"/>
    <property type="match status" value="1"/>
</dbReference>
<evidence type="ECO:0000256" key="8">
    <source>
        <dbReference type="RuleBase" id="RU003881"/>
    </source>
</evidence>
<sequence>MKMNDIYDIAIIGGGPAGLTAGLYAARARLKVILLERMGFGGQLLTYEKVDNYPGFPEGIGAFGLSELISAQALKFGLVTRNAEVTDLLVDEPIKVVRLADAELLAKTVVIASGASPNKLGVRGESEYTGRGVSYCAVCDAPFYRNQEVAVVGGGDTAIEEAIYLTKFASRVHVIHRRDQLRATRIIQERALQNDRISFILSSVVTEIKGSGEQGVDRLTIREAKGTKIDELPVNGVFIFVGIQPNSGFVPTEVDRDVFGFIRTDQEMKTSVPGVFAAGDVRVKELRQIVTAVGDGATAAFNAGRHIESHL</sequence>
<keyword evidence="5" id="KW-1015">Disulfide bond</keyword>
<dbReference type="InterPro" id="IPR008255">
    <property type="entry name" value="Pyr_nucl-diS_OxRdtase_2_AS"/>
</dbReference>
<evidence type="ECO:0000313" key="11">
    <source>
        <dbReference type="Proteomes" id="UP000001784"/>
    </source>
</evidence>
<dbReference type="Gene3D" id="3.50.50.60">
    <property type="entry name" value="FAD/NAD(P)-binding domain"/>
    <property type="match status" value="2"/>
</dbReference>
<keyword evidence="3 7" id="KW-0274">FAD</keyword>
<dbReference type="AlphaFoldDB" id="A0LIZ4"/>
<keyword evidence="4 7" id="KW-0560">Oxidoreductase</keyword>
<feature type="domain" description="FAD/NAD(P)-binding" evidence="9">
    <location>
        <begin position="7"/>
        <end position="296"/>
    </location>
</feature>
<evidence type="ECO:0000256" key="7">
    <source>
        <dbReference type="RuleBase" id="RU003880"/>
    </source>
</evidence>
<evidence type="ECO:0000256" key="5">
    <source>
        <dbReference type="ARBA" id="ARBA00023157"/>
    </source>
</evidence>
<dbReference type="FunCoup" id="A0LIZ4">
    <property type="interactions" value="441"/>
</dbReference>
<dbReference type="InterPro" id="IPR036188">
    <property type="entry name" value="FAD/NAD-bd_sf"/>
</dbReference>
<dbReference type="InterPro" id="IPR050097">
    <property type="entry name" value="Ferredoxin-NADP_redctase_2"/>
</dbReference>
<reference evidence="10 11" key="1">
    <citation type="submission" date="2006-10" db="EMBL/GenBank/DDBJ databases">
        <title>Complete sequence of Syntrophobacter fumaroxidans MPOB.</title>
        <authorList>
            <consortium name="US DOE Joint Genome Institute"/>
            <person name="Copeland A."/>
            <person name="Lucas S."/>
            <person name="Lapidus A."/>
            <person name="Barry K."/>
            <person name="Detter J.C."/>
            <person name="Glavina del Rio T."/>
            <person name="Hammon N."/>
            <person name="Israni S."/>
            <person name="Pitluck S."/>
            <person name="Goltsman E.G."/>
            <person name="Martinez M."/>
            <person name="Schmutz J."/>
            <person name="Larimer F."/>
            <person name="Land M."/>
            <person name="Hauser L."/>
            <person name="Kyrpides N."/>
            <person name="Kim E."/>
            <person name="Boone D.R."/>
            <person name="Brockman F."/>
            <person name="Culley D."/>
            <person name="Ferry J."/>
            <person name="Gunsalus R."/>
            <person name="McInerney M.J."/>
            <person name="Morrison M."/>
            <person name="Plugge C."/>
            <person name="Rohlin L."/>
            <person name="Scholten J."/>
            <person name="Sieber J."/>
            <person name="Stams A.J.M."/>
            <person name="Worm P."/>
            <person name="Henstra A.M."/>
            <person name="Richardson P."/>
        </authorList>
    </citation>
    <scope>NUCLEOTIDE SEQUENCE [LARGE SCALE GENOMIC DNA]</scope>
    <source>
        <strain evidence="11">DSM 10017 / MPOB</strain>
    </source>
</reference>
<protein>
    <recommendedName>
        <fullName evidence="7">Thioredoxin reductase</fullName>
        <ecNumber evidence="7">1.8.1.9</ecNumber>
    </recommendedName>
</protein>
<dbReference type="RefSeq" id="WP_011698566.1">
    <property type="nucleotide sequence ID" value="NC_008554.1"/>
</dbReference>
<dbReference type="HOGENOM" id="CLU_031864_5_1_7"/>
<comment type="subunit">
    <text evidence="7">Homodimer.</text>
</comment>
<name>A0LIZ4_SYNFM</name>
<dbReference type="Pfam" id="PF07992">
    <property type="entry name" value="Pyr_redox_2"/>
    <property type="match status" value="1"/>
</dbReference>
<dbReference type="InterPro" id="IPR005982">
    <property type="entry name" value="Thioredox_Rdtase"/>
</dbReference>
<evidence type="ECO:0000256" key="1">
    <source>
        <dbReference type="ARBA" id="ARBA00009333"/>
    </source>
</evidence>
<evidence type="ECO:0000259" key="9">
    <source>
        <dbReference type="Pfam" id="PF07992"/>
    </source>
</evidence>
<keyword evidence="8" id="KW-0521">NADP</keyword>
<dbReference type="STRING" id="335543.Sfum_1709"/>
<evidence type="ECO:0000313" key="10">
    <source>
        <dbReference type="EMBL" id="ABK17396.1"/>
    </source>
</evidence>
<dbReference type="EC" id="1.8.1.9" evidence="7"/>
<accession>A0LIZ4</accession>
<dbReference type="Proteomes" id="UP000001784">
    <property type="component" value="Chromosome"/>
</dbReference>
<dbReference type="InParanoid" id="A0LIZ4"/>
<keyword evidence="6 7" id="KW-0676">Redox-active center</keyword>
<evidence type="ECO:0000256" key="3">
    <source>
        <dbReference type="ARBA" id="ARBA00022827"/>
    </source>
</evidence>
<dbReference type="PROSITE" id="PS00573">
    <property type="entry name" value="PYRIDINE_REDOX_2"/>
    <property type="match status" value="1"/>
</dbReference>
<organism evidence="10 11">
    <name type="scientific">Syntrophobacter fumaroxidans (strain DSM 10017 / MPOB)</name>
    <dbReference type="NCBI Taxonomy" id="335543"/>
    <lineage>
        <taxon>Bacteria</taxon>
        <taxon>Pseudomonadati</taxon>
        <taxon>Thermodesulfobacteriota</taxon>
        <taxon>Syntrophobacteria</taxon>
        <taxon>Syntrophobacterales</taxon>
        <taxon>Syntrophobacteraceae</taxon>
        <taxon>Syntrophobacter</taxon>
    </lineage>
</organism>
<proteinExistence type="inferred from homology"/>
<dbReference type="GO" id="GO:0019430">
    <property type="term" value="P:removal of superoxide radicals"/>
    <property type="evidence" value="ECO:0007669"/>
    <property type="project" value="UniProtKB-UniRule"/>
</dbReference>
<comment type="cofactor">
    <cofactor evidence="8">
        <name>FAD</name>
        <dbReference type="ChEBI" id="CHEBI:57692"/>
    </cofactor>
    <text evidence="8">Binds 1 FAD per subunit.</text>
</comment>
<dbReference type="GO" id="GO:0005737">
    <property type="term" value="C:cytoplasm"/>
    <property type="evidence" value="ECO:0007669"/>
    <property type="project" value="InterPro"/>
</dbReference>
<evidence type="ECO:0000256" key="4">
    <source>
        <dbReference type="ARBA" id="ARBA00023002"/>
    </source>
</evidence>
<dbReference type="SUPFAM" id="SSF51905">
    <property type="entry name" value="FAD/NAD(P)-binding domain"/>
    <property type="match status" value="1"/>
</dbReference>
<dbReference type="GO" id="GO:0004791">
    <property type="term" value="F:thioredoxin-disulfide reductase (NADPH) activity"/>
    <property type="evidence" value="ECO:0007669"/>
    <property type="project" value="UniProtKB-UniRule"/>
</dbReference>
<comment type="catalytic activity">
    <reaction evidence="7">
        <text>[thioredoxin]-dithiol + NADP(+) = [thioredoxin]-disulfide + NADPH + H(+)</text>
        <dbReference type="Rhea" id="RHEA:20345"/>
        <dbReference type="Rhea" id="RHEA-COMP:10698"/>
        <dbReference type="Rhea" id="RHEA-COMP:10700"/>
        <dbReference type="ChEBI" id="CHEBI:15378"/>
        <dbReference type="ChEBI" id="CHEBI:29950"/>
        <dbReference type="ChEBI" id="CHEBI:50058"/>
        <dbReference type="ChEBI" id="CHEBI:57783"/>
        <dbReference type="ChEBI" id="CHEBI:58349"/>
        <dbReference type="EC" id="1.8.1.9"/>
    </reaction>
</comment>
<dbReference type="eggNOG" id="COG0492">
    <property type="taxonomic scope" value="Bacteria"/>
</dbReference>
<evidence type="ECO:0000256" key="6">
    <source>
        <dbReference type="ARBA" id="ARBA00023284"/>
    </source>
</evidence>